<protein>
    <recommendedName>
        <fullName evidence="3">RING-type E3 ubiquitin transferase</fullName>
    </recommendedName>
</protein>
<dbReference type="EnsemblMetazoa" id="XM_050646448.1">
    <property type="protein sequence ID" value="XP_050502405.1"/>
    <property type="gene ID" value="LOC126881838"/>
</dbReference>
<sequence>MSNLIPESNLQTLKCALCNNYLSVPPIMTISRDAQRHKCGRCQLIPSDMSVRNTLYENLAQLSTFPCTFPDCEETLKWGEVEAHEKVCLYKTLRCPVSWKCNDQVSIKDLTNHCMRYHGKNVSQNQIVATVEETTEKNKITIMLLVHKEKPFLVFRIVTSDNIWIKVFSLTPVENCYYELSINSDASTCSLFYKNPVEVYIESRHCKKCTMNECDNKLHKKYKKKIDDAAADNGFHKVTKEMVAELNMKEIRCRIVDEE</sequence>
<accession>A0ABM5JWU0</accession>
<evidence type="ECO:0000313" key="1">
    <source>
        <dbReference type="EnsemblMetazoa" id="XP_050502405.1"/>
    </source>
</evidence>
<dbReference type="InterPro" id="IPR013083">
    <property type="entry name" value="Znf_RING/FYVE/PHD"/>
</dbReference>
<dbReference type="PANTHER" id="PTHR45877:SF2">
    <property type="entry name" value="E3 UBIQUITIN-PROTEIN LIGASE SINA-RELATED"/>
    <property type="match status" value="1"/>
</dbReference>
<dbReference type="Pfam" id="PF21361">
    <property type="entry name" value="Sina_ZnF"/>
    <property type="match status" value="1"/>
</dbReference>
<evidence type="ECO:0008006" key="3">
    <source>
        <dbReference type="Google" id="ProtNLM"/>
    </source>
</evidence>
<dbReference type="PANTHER" id="PTHR45877">
    <property type="entry name" value="E3 UBIQUITIN-PROTEIN LIGASE SIAH2"/>
    <property type="match status" value="1"/>
</dbReference>
<proteinExistence type="predicted"/>
<keyword evidence="2" id="KW-1185">Reference proteome</keyword>
<dbReference type="Proteomes" id="UP001652700">
    <property type="component" value="Unplaced"/>
</dbReference>
<dbReference type="SUPFAM" id="SSF49599">
    <property type="entry name" value="TRAF domain-like"/>
    <property type="match status" value="1"/>
</dbReference>
<name>A0ABM5JWU0_DIAVI</name>
<organism evidence="1 2">
    <name type="scientific">Diabrotica virgifera virgifera</name>
    <name type="common">western corn rootworm</name>
    <dbReference type="NCBI Taxonomy" id="50390"/>
    <lineage>
        <taxon>Eukaryota</taxon>
        <taxon>Metazoa</taxon>
        <taxon>Ecdysozoa</taxon>
        <taxon>Arthropoda</taxon>
        <taxon>Hexapoda</taxon>
        <taxon>Insecta</taxon>
        <taxon>Pterygota</taxon>
        <taxon>Neoptera</taxon>
        <taxon>Endopterygota</taxon>
        <taxon>Coleoptera</taxon>
        <taxon>Polyphaga</taxon>
        <taxon>Cucujiformia</taxon>
        <taxon>Chrysomeloidea</taxon>
        <taxon>Chrysomelidae</taxon>
        <taxon>Galerucinae</taxon>
        <taxon>Diabroticina</taxon>
        <taxon>Diabroticites</taxon>
        <taxon>Diabrotica</taxon>
    </lineage>
</organism>
<dbReference type="InterPro" id="IPR004162">
    <property type="entry name" value="SINA-like_animal"/>
</dbReference>
<dbReference type="RefSeq" id="XP_050502405.1">
    <property type="nucleotide sequence ID" value="XM_050646448.1"/>
</dbReference>
<dbReference type="GeneID" id="126881838"/>
<evidence type="ECO:0000313" key="2">
    <source>
        <dbReference type="Proteomes" id="UP001652700"/>
    </source>
</evidence>
<dbReference type="Gene3D" id="3.30.40.10">
    <property type="entry name" value="Zinc/RING finger domain, C3HC4 (zinc finger)"/>
    <property type="match status" value="1"/>
</dbReference>
<reference evidence="1" key="1">
    <citation type="submission" date="2025-05" db="UniProtKB">
        <authorList>
            <consortium name="EnsemblMetazoa"/>
        </authorList>
    </citation>
    <scope>IDENTIFICATION</scope>
</reference>